<evidence type="ECO:0000313" key="12">
    <source>
        <dbReference type="EMBL" id="KAF1304103.1"/>
    </source>
</evidence>
<name>A0ABQ6Z062_9ENTE</name>
<dbReference type="RefSeq" id="WP_161901974.1">
    <property type="nucleotide sequence ID" value="NZ_MAEL01000035.1"/>
</dbReference>
<dbReference type="EC" id="2.7.1.50" evidence="4"/>
<sequence length="264" mass="28379">MKRSPFPFTEQSVLVHCITNEITNELLANALLFVGAKPIMAEDPREFADLFEQTDSILLNLGRISPAKEQALKIASHMATQPIVLDIVGVAASSLRLALSKELAVNATVVKGNISEMRSFCGLATKSRGVDGSPFDQQAAEMDELITALKKLPSTTTYLATGPTDVIVQGETVLLLENGVAELDSFTGTGDIVGALIASVLGAGYPSLEATRLAVSYFNLCGEAAKKSLVQPMGLADFRQETCNQLSLLHQTCWQKQMKGKNYE</sequence>
<keyword evidence="10" id="KW-0460">Magnesium</keyword>
<dbReference type="CDD" id="cd01170">
    <property type="entry name" value="THZ_kinase"/>
    <property type="match status" value="1"/>
</dbReference>
<dbReference type="PIRSF" id="PIRSF000513">
    <property type="entry name" value="Thz_kinase"/>
    <property type="match status" value="1"/>
</dbReference>
<keyword evidence="13" id="KW-1185">Reference proteome</keyword>
<proteinExistence type="predicted"/>
<evidence type="ECO:0000256" key="5">
    <source>
        <dbReference type="ARBA" id="ARBA00022679"/>
    </source>
</evidence>
<evidence type="ECO:0000256" key="2">
    <source>
        <dbReference type="ARBA" id="ARBA00001946"/>
    </source>
</evidence>
<dbReference type="PRINTS" id="PR01099">
    <property type="entry name" value="HYETHTZKNASE"/>
</dbReference>
<evidence type="ECO:0000256" key="8">
    <source>
        <dbReference type="ARBA" id="ARBA00022777"/>
    </source>
</evidence>
<keyword evidence="5" id="KW-0808">Transferase</keyword>
<evidence type="ECO:0000256" key="11">
    <source>
        <dbReference type="ARBA" id="ARBA00022977"/>
    </source>
</evidence>
<dbReference type="EMBL" id="MAEL01000035">
    <property type="protein sequence ID" value="KAF1304103.1"/>
    <property type="molecule type" value="Genomic_DNA"/>
</dbReference>
<dbReference type="Gene3D" id="3.40.1190.20">
    <property type="match status" value="1"/>
</dbReference>
<evidence type="ECO:0000256" key="7">
    <source>
        <dbReference type="ARBA" id="ARBA00022741"/>
    </source>
</evidence>
<comment type="catalytic activity">
    <reaction evidence="1">
        <text>5-(2-hydroxyethyl)-4-methylthiazole + ATP = 4-methyl-5-(2-phosphooxyethyl)-thiazole + ADP + H(+)</text>
        <dbReference type="Rhea" id="RHEA:24212"/>
        <dbReference type="ChEBI" id="CHEBI:15378"/>
        <dbReference type="ChEBI" id="CHEBI:17957"/>
        <dbReference type="ChEBI" id="CHEBI:30616"/>
        <dbReference type="ChEBI" id="CHEBI:58296"/>
        <dbReference type="ChEBI" id="CHEBI:456216"/>
        <dbReference type="EC" id="2.7.1.50"/>
    </reaction>
</comment>
<evidence type="ECO:0000256" key="9">
    <source>
        <dbReference type="ARBA" id="ARBA00022840"/>
    </source>
</evidence>
<dbReference type="SUPFAM" id="SSF53613">
    <property type="entry name" value="Ribokinase-like"/>
    <property type="match status" value="1"/>
</dbReference>
<dbReference type="Pfam" id="PF02110">
    <property type="entry name" value="HK"/>
    <property type="match status" value="1"/>
</dbReference>
<evidence type="ECO:0000256" key="1">
    <source>
        <dbReference type="ARBA" id="ARBA00001771"/>
    </source>
</evidence>
<organism evidence="12 13">
    <name type="scientific">Candidatus Enterococcus willemsii</name>
    <dbReference type="NCBI Taxonomy" id="1857215"/>
    <lineage>
        <taxon>Bacteria</taxon>
        <taxon>Bacillati</taxon>
        <taxon>Bacillota</taxon>
        <taxon>Bacilli</taxon>
        <taxon>Lactobacillales</taxon>
        <taxon>Enterococcaceae</taxon>
        <taxon>Enterococcus</taxon>
    </lineage>
</organism>
<protein>
    <recommendedName>
        <fullName evidence="4">hydroxyethylthiazole kinase</fullName>
        <ecNumber evidence="4">2.7.1.50</ecNumber>
    </recommendedName>
</protein>
<evidence type="ECO:0000313" key="13">
    <source>
        <dbReference type="Proteomes" id="UP000782705"/>
    </source>
</evidence>
<evidence type="ECO:0000256" key="3">
    <source>
        <dbReference type="ARBA" id="ARBA00004868"/>
    </source>
</evidence>
<dbReference type="Proteomes" id="UP000782705">
    <property type="component" value="Unassembled WGS sequence"/>
</dbReference>
<comment type="pathway">
    <text evidence="3">Cofactor biosynthesis; thiamine diphosphate biosynthesis; 4-methyl-5-(2-phosphoethyl)-thiazole from 5-(2-hydroxyethyl)-4-methylthiazole: step 1/1.</text>
</comment>
<evidence type="ECO:0000256" key="4">
    <source>
        <dbReference type="ARBA" id="ARBA00012129"/>
    </source>
</evidence>
<dbReference type="InterPro" id="IPR029056">
    <property type="entry name" value="Ribokinase-like"/>
</dbReference>
<accession>A0ABQ6Z062</accession>
<comment type="caution">
    <text evidence="12">The sequence shown here is derived from an EMBL/GenBank/DDBJ whole genome shotgun (WGS) entry which is preliminary data.</text>
</comment>
<comment type="cofactor">
    <cofactor evidence="2">
        <name>Mg(2+)</name>
        <dbReference type="ChEBI" id="CHEBI:18420"/>
    </cofactor>
</comment>
<dbReference type="GO" id="GO:0016301">
    <property type="term" value="F:kinase activity"/>
    <property type="evidence" value="ECO:0007669"/>
    <property type="project" value="UniProtKB-KW"/>
</dbReference>
<reference evidence="12 13" key="1">
    <citation type="submission" date="2016-06" db="EMBL/GenBank/DDBJ databases">
        <title>Four novel species of enterococci isolated from chicken manure.</title>
        <authorList>
            <person name="Van Tyne D."/>
        </authorList>
    </citation>
    <scope>NUCLEOTIDE SEQUENCE [LARGE SCALE GENOMIC DNA]</scope>
    <source>
        <strain evidence="12 13">CU12B</strain>
    </source>
</reference>
<keyword evidence="7" id="KW-0547">Nucleotide-binding</keyword>
<keyword evidence="8 12" id="KW-0418">Kinase</keyword>
<keyword evidence="9" id="KW-0067">ATP-binding</keyword>
<keyword evidence="6" id="KW-0479">Metal-binding</keyword>
<dbReference type="InterPro" id="IPR000417">
    <property type="entry name" value="Hyethyz_kinase"/>
</dbReference>
<evidence type="ECO:0000256" key="6">
    <source>
        <dbReference type="ARBA" id="ARBA00022723"/>
    </source>
</evidence>
<keyword evidence="11" id="KW-0784">Thiamine biosynthesis</keyword>
<evidence type="ECO:0000256" key="10">
    <source>
        <dbReference type="ARBA" id="ARBA00022842"/>
    </source>
</evidence>
<gene>
    <name evidence="12" type="ORF">BAU17_04205</name>
</gene>